<dbReference type="InParanoid" id="A0A165C273"/>
<dbReference type="EMBL" id="KV426375">
    <property type="protein sequence ID" value="KZV81683.1"/>
    <property type="molecule type" value="Genomic_DNA"/>
</dbReference>
<evidence type="ECO:0000256" key="1">
    <source>
        <dbReference type="SAM" id="Phobius"/>
    </source>
</evidence>
<dbReference type="PANTHER" id="PTHR35043:SF7">
    <property type="entry name" value="TRANSCRIPTION FACTOR DOMAIN-CONTAINING PROTEIN"/>
    <property type="match status" value="1"/>
</dbReference>
<feature type="transmembrane region" description="Helical" evidence="1">
    <location>
        <begin position="34"/>
        <end position="52"/>
    </location>
</feature>
<accession>A0A165C273</accession>
<name>A0A165C273_EXIGL</name>
<keyword evidence="1" id="KW-1133">Transmembrane helix</keyword>
<dbReference type="PANTHER" id="PTHR35043">
    <property type="entry name" value="TRANSCRIPTION FACTOR DOMAIN-CONTAINING PROTEIN"/>
    <property type="match status" value="1"/>
</dbReference>
<gene>
    <name evidence="2" type="ORF">EXIGLDRAFT_628116</name>
</gene>
<dbReference type="OrthoDB" id="9451547at2759"/>
<feature type="non-terminal residue" evidence="2">
    <location>
        <position position="236"/>
    </location>
</feature>
<reference evidence="2 3" key="1">
    <citation type="journal article" date="2016" name="Mol. Biol. Evol.">
        <title>Comparative Genomics of Early-Diverging Mushroom-Forming Fungi Provides Insights into the Origins of Lignocellulose Decay Capabilities.</title>
        <authorList>
            <person name="Nagy L.G."/>
            <person name="Riley R."/>
            <person name="Tritt A."/>
            <person name="Adam C."/>
            <person name="Daum C."/>
            <person name="Floudas D."/>
            <person name="Sun H."/>
            <person name="Yadav J.S."/>
            <person name="Pangilinan J."/>
            <person name="Larsson K.H."/>
            <person name="Matsuura K."/>
            <person name="Barry K."/>
            <person name="Labutti K."/>
            <person name="Kuo R."/>
            <person name="Ohm R.A."/>
            <person name="Bhattacharya S.S."/>
            <person name="Shirouzu T."/>
            <person name="Yoshinaga Y."/>
            <person name="Martin F.M."/>
            <person name="Grigoriev I.V."/>
            <person name="Hibbett D.S."/>
        </authorList>
    </citation>
    <scope>NUCLEOTIDE SEQUENCE [LARGE SCALE GENOMIC DNA]</scope>
    <source>
        <strain evidence="2 3">HHB12029</strain>
    </source>
</reference>
<dbReference type="AlphaFoldDB" id="A0A165C273"/>
<sequence length="236" mass="26908">MNATTASICPHNGTAHDGTLLCHWANSPGARGTLNIFWLCISTLGLCVWNAVHPDVPRPNTPWWRVFGKRVWMLFVGLFMPEMLVLVALSQLRMAWQLLVDVDEETKHPWTLTHSFYAVMNGFVDEKGRTIVRPYHDETNEYDEDWSKSVLRRLELPPGDPERLPDVSIDDIEDRGKAGVLAKSLLVWQLFVFLANCFARRDQSLPLSLLEITTIGHSLCSIIAMVLWWYKPHSIG</sequence>
<feature type="transmembrane region" description="Helical" evidence="1">
    <location>
        <begin position="72"/>
        <end position="89"/>
    </location>
</feature>
<dbReference type="Proteomes" id="UP000077266">
    <property type="component" value="Unassembled WGS sequence"/>
</dbReference>
<keyword evidence="1" id="KW-0472">Membrane</keyword>
<evidence type="ECO:0000313" key="2">
    <source>
        <dbReference type="EMBL" id="KZV81683.1"/>
    </source>
</evidence>
<evidence type="ECO:0000313" key="3">
    <source>
        <dbReference type="Proteomes" id="UP000077266"/>
    </source>
</evidence>
<feature type="transmembrane region" description="Helical" evidence="1">
    <location>
        <begin position="209"/>
        <end position="230"/>
    </location>
</feature>
<protein>
    <submittedName>
        <fullName evidence="2">Uncharacterized protein</fullName>
    </submittedName>
</protein>
<keyword evidence="3" id="KW-1185">Reference proteome</keyword>
<keyword evidence="1" id="KW-0812">Transmembrane</keyword>
<organism evidence="2 3">
    <name type="scientific">Exidia glandulosa HHB12029</name>
    <dbReference type="NCBI Taxonomy" id="1314781"/>
    <lineage>
        <taxon>Eukaryota</taxon>
        <taxon>Fungi</taxon>
        <taxon>Dikarya</taxon>
        <taxon>Basidiomycota</taxon>
        <taxon>Agaricomycotina</taxon>
        <taxon>Agaricomycetes</taxon>
        <taxon>Auriculariales</taxon>
        <taxon>Exidiaceae</taxon>
        <taxon>Exidia</taxon>
    </lineage>
</organism>
<proteinExistence type="predicted"/>